<sequence length="126" mass="14659">MKLTNEQIRAKYPAAAGRMIGERRVLRKLLEAIRGSGYWFRINNGEDFETIHTQQVEWGIDACMTTDEDHVVVYRVRPDDNTFQRIGKFWLVYGNSPEEVIADYSVSSTSLESMFSRWFDEATIDN</sequence>
<organism evidence="1 2">
    <name type="scientific">Pseudomonas phage PlaquesPlease</name>
    <dbReference type="NCBI Taxonomy" id="2762289"/>
    <lineage>
        <taxon>Viruses</taxon>
        <taxon>Duplodnaviria</taxon>
        <taxon>Heunggongvirae</taxon>
        <taxon>Uroviricota</taxon>
        <taxon>Caudoviricetes</taxon>
        <taxon>Autographivirales</taxon>
        <taxon>Autotranscriptaviridae</taxon>
        <taxon>Studiervirinae</taxon>
        <taxon>Waldovirus</taxon>
        <taxon>Waldovirus plaquesplease</taxon>
    </lineage>
</organism>
<dbReference type="Proteomes" id="UP000515979">
    <property type="component" value="Segment"/>
</dbReference>
<proteinExistence type="predicted"/>
<evidence type="ECO:0000313" key="1">
    <source>
        <dbReference type="EMBL" id="QNJ57486.1"/>
    </source>
</evidence>
<reference evidence="1 2" key="1">
    <citation type="submission" date="2020-07" db="EMBL/GenBank/DDBJ databases">
        <authorList>
            <person name="Anderson S."/>
            <person name="Assadpour T."/>
            <person name="Abraham A."/>
            <person name="Bordelon E."/>
            <person name="Temple L."/>
        </authorList>
    </citation>
    <scope>NUCLEOTIDE SEQUENCE [LARGE SCALE GENOMIC DNA]</scope>
</reference>
<dbReference type="EMBL" id="MT711890">
    <property type="protein sequence ID" value="QNJ57486.1"/>
    <property type="molecule type" value="Genomic_DNA"/>
</dbReference>
<accession>A0A7G8LJR4</accession>
<evidence type="ECO:0000313" key="2">
    <source>
        <dbReference type="Proteomes" id="UP000515979"/>
    </source>
</evidence>
<protein>
    <submittedName>
        <fullName evidence="1">Uncharacterized protein</fullName>
    </submittedName>
</protein>
<name>A0A7G8LJR4_9CAUD</name>
<keyword evidence="2" id="KW-1185">Reference proteome</keyword>